<organism evidence="1 2">
    <name type="scientific">Anisodus acutangulus</name>
    <dbReference type="NCBI Taxonomy" id="402998"/>
    <lineage>
        <taxon>Eukaryota</taxon>
        <taxon>Viridiplantae</taxon>
        <taxon>Streptophyta</taxon>
        <taxon>Embryophyta</taxon>
        <taxon>Tracheophyta</taxon>
        <taxon>Spermatophyta</taxon>
        <taxon>Magnoliopsida</taxon>
        <taxon>eudicotyledons</taxon>
        <taxon>Gunneridae</taxon>
        <taxon>Pentapetalae</taxon>
        <taxon>asterids</taxon>
        <taxon>lamiids</taxon>
        <taxon>Solanales</taxon>
        <taxon>Solanaceae</taxon>
        <taxon>Solanoideae</taxon>
        <taxon>Hyoscyameae</taxon>
        <taxon>Anisodus</taxon>
    </lineage>
</organism>
<dbReference type="EMBL" id="JAJAGQ010000021">
    <property type="protein sequence ID" value="KAJ8531018.1"/>
    <property type="molecule type" value="Genomic_DNA"/>
</dbReference>
<sequence length="149" mass="16345">MSVNKYLVEDDTTVKEGHDSGVEPLLHFDHIEAAVSNGQDVTVDDDTLGKESHDSVEIGKELPVEGHSSPVIPEDREEVIDNVINVLGEEVEVTFNALVISNSDTQLVIVVKRSSPNKVLHDLVSHNVVNLNTGKENINLEEDKEESLV</sequence>
<dbReference type="Proteomes" id="UP001152561">
    <property type="component" value="Unassembled WGS sequence"/>
</dbReference>
<gene>
    <name evidence="1" type="ORF">K7X08_025749</name>
</gene>
<evidence type="ECO:0000313" key="1">
    <source>
        <dbReference type="EMBL" id="KAJ8531018.1"/>
    </source>
</evidence>
<dbReference type="AlphaFoldDB" id="A0A9Q1LB62"/>
<reference evidence="2" key="1">
    <citation type="journal article" date="2023" name="Proc. Natl. Acad. Sci. U.S.A.">
        <title>Genomic and structural basis for evolution of tropane alkaloid biosynthesis.</title>
        <authorList>
            <person name="Wanga Y.-J."/>
            <person name="Taina T."/>
            <person name="Yua J.-Y."/>
            <person name="Lia J."/>
            <person name="Xua B."/>
            <person name="Chenc J."/>
            <person name="D'Auriad J.C."/>
            <person name="Huanga J.-P."/>
            <person name="Huanga S.-X."/>
        </authorList>
    </citation>
    <scope>NUCLEOTIDE SEQUENCE [LARGE SCALE GENOMIC DNA]</scope>
    <source>
        <strain evidence="2">cv. KIB-2019</strain>
    </source>
</reference>
<name>A0A9Q1LB62_9SOLA</name>
<keyword evidence="2" id="KW-1185">Reference proteome</keyword>
<protein>
    <submittedName>
        <fullName evidence="1">Uncharacterized protein</fullName>
    </submittedName>
</protein>
<accession>A0A9Q1LB62</accession>
<proteinExistence type="predicted"/>
<evidence type="ECO:0000313" key="2">
    <source>
        <dbReference type="Proteomes" id="UP001152561"/>
    </source>
</evidence>
<comment type="caution">
    <text evidence="1">The sequence shown here is derived from an EMBL/GenBank/DDBJ whole genome shotgun (WGS) entry which is preliminary data.</text>
</comment>